<evidence type="ECO:0000313" key="4">
    <source>
        <dbReference type="EMBL" id="QDT57255.1"/>
    </source>
</evidence>
<organism evidence="4 5">
    <name type="scientific">Caulifigura coniformis</name>
    <dbReference type="NCBI Taxonomy" id="2527983"/>
    <lineage>
        <taxon>Bacteria</taxon>
        <taxon>Pseudomonadati</taxon>
        <taxon>Planctomycetota</taxon>
        <taxon>Planctomycetia</taxon>
        <taxon>Planctomycetales</taxon>
        <taxon>Planctomycetaceae</taxon>
        <taxon>Caulifigura</taxon>
    </lineage>
</organism>
<sequence length="139" mass="14960">MQGGRNGCAVEGRSLRGITATMGCRLATTDQGEDGAARSTKEFANLILACELMGCRASELAKLQISDIDFDAGTVRQPPGIGRVEMTYRLSGLLREAVGDRTDGAVFLSKKGNRWSRPQIGKSFREGRERAGLPDDIVV</sequence>
<dbReference type="KEGG" id="ccos:Pan44_53230"/>
<evidence type="ECO:0000256" key="1">
    <source>
        <dbReference type="ARBA" id="ARBA00023172"/>
    </source>
</evidence>
<evidence type="ECO:0000259" key="3">
    <source>
        <dbReference type="PROSITE" id="PS51898"/>
    </source>
</evidence>
<dbReference type="GO" id="GO:0003677">
    <property type="term" value="F:DNA binding"/>
    <property type="evidence" value="ECO:0007669"/>
    <property type="project" value="InterPro"/>
</dbReference>
<dbReference type="PROSITE" id="PS51898">
    <property type="entry name" value="TYR_RECOMBINASE"/>
    <property type="match status" value="1"/>
</dbReference>
<dbReference type="InterPro" id="IPR002104">
    <property type="entry name" value="Integrase_catalytic"/>
</dbReference>
<evidence type="ECO:0000256" key="2">
    <source>
        <dbReference type="SAM" id="MobiDB-lite"/>
    </source>
</evidence>
<dbReference type="GO" id="GO:0015074">
    <property type="term" value="P:DNA integration"/>
    <property type="evidence" value="ECO:0007669"/>
    <property type="project" value="InterPro"/>
</dbReference>
<name>A0A517SMA1_9PLAN</name>
<reference evidence="4 5" key="1">
    <citation type="submission" date="2019-02" db="EMBL/GenBank/DDBJ databases">
        <title>Deep-cultivation of Planctomycetes and their phenomic and genomic characterization uncovers novel biology.</title>
        <authorList>
            <person name="Wiegand S."/>
            <person name="Jogler M."/>
            <person name="Boedeker C."/>
            <person name="Pinto D."/>
            <person name="Vollmers J."/>
            <person name="Rivas-Marin E."/>
            <person name="Kohn T."/>
            <person name="Peeters S.H."/>
            <person name="Heuer A."/>
            <person name="Rast P."/>
            <person name="Oberbeckmann S."/>
            <person name="Bunk B."/>
            <person name="Jeske O."/>
            <person name="Meyerdierks A."/>
            <person name="Storesund J.E."/>
            <person name="Kallscheuer N."/>
            <person name="Luecker S."/>
            <person name="Lage O.M."/>
            <person name="Pohl T."/>
            <person name="Merkel B.J."/>
            <person name="Hornburger P."/>
            <person name="Mueller R.-W."/>
            <person name="Bruemmer F."/>
            <person name="Labrenz M."/>
            <person name="Spormann A.M."/>
            <person name="Op den Camp H."/>
            <person name="Overmann J."/>
            <person name="Amann R."/>
            <person name="Jetten M.S.M."/>
            <person name="Mascher T."/>
            <person name="Medema M.H."/>
            <person name="Devos D.P."/>
            <person name="Kaster A.-K."/>
            <person name="Ovreas L."/>
            <person name="Rohde M."/>
            <person name="Galperin M.Y."/>
            <person name="Jogler C."/>
        </authorList>
    </citation>
    <scope>NUCLEOTIDE SEQUENCE [LARGE SCALE GENOMIC DNA]</scope>
    <source>
        <strain evidence="4 5">Pan44</strain>
    </source>
</reference>
<dbReference type="InterPro" id="IPR011010">
    <property type="entry name" value="DNA_brk_join_enz"/>
</dbReference>
<accession>A0A517SMA1</accession>
<dbReference type="InParanoid" id="A0A517SMA1"/>
<feature type="domain" description="Tyr recombinase" evidence="3">
    <location>
        <begin position="13"/>
        <end position="139"/>
    </location>
</feature>
<keyword evidence="5" id="KW-1185">Reference proteome</keyword>
<dbReference type="AlphaFoldDB" id="A0A517SMA1"/>
<dbReference type="InterPro" id="IPR013762">
    <property type="entry name" value="Integrase-like_cat_sf"/>
</dbReference>
<evidence type="ECO:0000313" key="5">
    <source>
        <dbReference type="Proteomes" id="UP000315700"/>
    </source>
</evidence>
<keyword evidence="1" id="KW-0233">DNA recombination</keyword>
<dbReference type="SUPFAM" id="SSF56349">
    <property type="entry name" value="DNA breaking-rejoining enzymes"/>
    <property type="match status" value="1"/>
</dbReference>
<dbReference type="Proteomes" id="UP000315700">
    <property type="component" value="Chromosome"/>
</dbReference>
<dbReference type="GO" id="GO:0006310">
    <property type="term" value="P:DNA recombination"/>
    <property type="evidence" value="ECO:0007669"/>
    <property type="project" value="UniProtKB-KW"/>
</dbReference>
<dbReference type="Pfam" id="PF00589">
    <property type="entry name" value="Phage_integrase"/>
    <property type="match status" value="1"/>
</dbReference>
<gene>
    <name evidence="4" type="ORF">Pan44_53230</name>
</gene>
<dbReference type="EMBL" id="CP036271">
    <property type="protein sequence ID" value="QDT57255.1"/>
    <property type="molecule type" value="Genomic_DNA"/>
</dbReference>
<protein>
    <submittedName>
        <fullName evidence="4">Tyrosine recombinase</fullName>
    </submittedName>
</protein>
<feature type="compositionally biased region" description="Basic and acidic residues" evidence="2">
    <location>
        <begin position="123"/>
        <end position="133"/>
    </location>
</feature>
<proteinExistence type="predicted"/>
<dbReference type="Gene3D" id="1.10.443.10">
    <property type="entry name" value="Intergrase catalytic core"/>
    <property type="match status" value="1"/>
</dbReference>
<feature type="region of interest" description="Disordered" evidence="2">
    <location>
        <begin position="118"/>
        <end position="139"/>
    </location>
</feature>